<dbReference type="AlphaFoldDB" id="A0A4W5P8J3"/>
<proteinExistence type="predicted"/>
<name>A0A4W5P8J3_9TELE</name>
<dbReference type="STRING" id="62062.ENSHHUP00000059732"/>
<sequence length="150" mass="17561">MYLIILICYNTLLYQVKFLYSFLFGCSFRYKGDALVSRRPEFNRMRLHQHYNLEIRNVHPEDAGNYTVLLKNTGALLERRLTVTLIVNVPPQIHEKEIATPSNPYSRGSRQILTCTGYGRPAPNITWQWRAWSPCGLNSTRRLEDKHPHL</sequence>
<reference evidence="2" key="2">
    <citation type="submission" date="2025-08" db="UniProtKB">
        <authorList>
            <consortium name="Ensembl"/>
        </authorList>
    </citation>
    <scope>IDENTIFICATION</scope>
</reference>
<protein>
    <recommendedName>
        <fullName evidence="1">Ig-like domain-containing protein</fullName>
    </recommendedName>
</protein>
<evidence type="ECO:0000313" key="2">
    <source>
        <dbReference type="Ensembl" id="ENSHHUP00000059732.1"/>
    </source>
</evidence>
<dbReference type="Gene3D" id="2.60.40.10">
    <property type="entry name" value="Immunoglobulins"/>
    <property type="match status" value="2"/>
</dbReference>
<reference evidence="3" key="1">
    <citation type="submission" date="2018-06" db="EMBL/GenBank/DDBJ databases">
        <title>Genome assembly of Danube salmon.</title>
        <authorList>
            <person name="Macqueen D.J."/>
            <person name="Gundappa M.K."/>
        </authorList>
    </citation>
    <scope>NUCLEOTIDE SEQUENCE [LARGE SCALE GENOMIC DNA]</scope>
</reference>
<dbReference type="PROSITE" id="PS50835">
    <property type="entry name" value="IG_LIKE"/>
    <property type="match status" value="1"/>
</dbReference>
<dbReference type="Pfam" id="PF22971">
    <property type="entry name" value="Ig_VEGFR-1-like_5th"/>
    <property type="match status" value="1"/>
</dbReference>
<dbReference type="InterPro" id="IPR007110">
    <property type="entry name" value="Ig-like_dom"/>
</dbReference>
<evidence type="ECO:0000313" key="3">
    <source>
        <dbReference type="Proteomes" id="UP000314982"/>
    </source>
</evidence>
<dbReference type="InterPro" id="IPR055229">
    <property type="entry name" value="VEGFR1-3_5th"/>
</dbReference>
<reference evidence="2" key="3">
    <citation type="submission" date="2025-09" db="UniProtKB">
        <authorList>
            <consortium name="Ensembl"/>
        </authorList>
    </citation>
    <scope>IDENTIFICATION</scope>
</reference>
<dbReference type="GeneTree" id="ENSGT00940000159358"/>
<dbReference type="InterPro" id="IPR013783">
    <property type="entry name" value="Ig-like_fold"/>
</dbReference>
<evidence type="ECO:0000259" key="1">
    <source>
        <dbReference type="PROSITE" id="PS50835"/>
    </source>
</evidence>
<accession>A0A4W5P8J3</accession>
<keyword evidence="3" id="KW-1185">Reference proteome</keyword>
<dbReference type="SUPFAM" id="SSF48726">
    <property type="entry name" value="Immunoglobulin"/>
    <property type="match status" value="1"/>
</dbReference>
<feature type="domain" description="Ig-like" evidence="1">
    <location>
        <begin position="91"/>
        <end position="127"/>
    </location>
</feature>
<dbReference type="PRINTS" id="PR01832">
    <property type="entry name" value="VEGFRECEPTOR"/>
</dbReference>
<organism evidence="2 3">
    <name type="scientific">Hucho hucho</name>
    <name type="common">huchen</name>
    <dbReference type="NCBI Taxonomy" id="62062"/>
    <lineage>
        <taxon>Eukaryota</taxon>
        <taxon>Metazoa</taxon>
        <taxon>Chordata</taxon>
        <taxon>Craniata</taxon>
        <taxon>Vertebrata</taxon>
        <taxon>Euteleostomi</taxon>
        <taxon>Actinopterygii</taxon>
        <taxon>Neopterygii</taxon>
        <taxon>Teleostei</taxon>
        <taxon>Protacanthopterygii</taxon>
        <taxon>Salmoniformes</taxon>
        <taxon>Salmonidae</taxon>
        <taxon>Salmoninae</taxon>
        <taxon>Hucho</taxon>
    </lineage>
</organism>
<dbReference type="Ensembl" id="ENSHHUT00000061776.1">
    <property type="protein sequence ID" value="ENSHHUP00000059732.1"/>
    <property type="gene ID" value="ENSHHUG00000035465.1"/>
</dbReference>
<dbReference type="InterPro" id="IPR036179">
    <property type="entry name" value="Ig-like_dom_sf"/>
</dbReference>
<dbReference type="Proteomes" id="UP000314982">
    <property type="component" value="Unassembled WGS sequence"/>
</dbReference>